<dbReference type="EMBL" id="BARU01035406">
    <property type="protein sequence ID" value="GAH80280.1"/>
    <property type="molecule type" value="Genomic_DNA"/>
</dbReference>
<evidence type="ECO:0000313" key="1">
    <source>
        <dbReference type="EMBL" id="GAH80280.1"/>
    </source>
</evidence>
<protein>
    <submittedName>
        <fullName evidence="1">Uncharacterized protein</fullName>
    </submittedName>
</protein>
<dbReference type="GO" id="GO:0005975">
    <property type="term" value="P:carbohydrate metabolic process"/>
    <property type="evidence" value="ECO:0007669"/>
    <property type="project" value="InterPro"/>
</dbReference>
<gene>
    <name evidence="1" type="ORF">S03H2_55437</name>
</gene>
<sequence length="83" mass="8925">MALASMREILLEARREHFAVGYFEAWSIESTQAIVNAAEEAGSPVVIGFNGGILTRSDRIVKPADIEVFGAVGKTYAEKATVP</sequence>
<dbReference type="GO" id="GO:0016832">
    <property type="term" value="F:aldehyde-lyase activity"/>
    <property type="evidence" value="ECO:0007669"/>
    <property type="project" value="InterPro"/>
</dbReference>
<feature type="non-terminal residue" evidence="1">
    <location>
        <position position="83"/>
    </location>
</feature>
<organism evidence="1">
    <name type="scientific">marine sediment metagenome</name>
    <dbReference type="NCBI Taxonomy" id="412755"/>
    <lineage>
        <taxon>unclassified sequences</taxon>
        <taxon>metagenomes</taxon>
        <taxon>ecological metagenomes</taxon>
    </lineage>
</organism>
<reference evidence="1" key="1">
    <citation type="journal article" date="2014" name="Front. Microbiol.">
        <title>High frequency of phylogenetically diverse reductive dehalogenase-homologous genes in deep subseafloor sedimentary metagenomes.</title>
        <authorList>
            <person name="Kawai M."/>
            <person name="Futagami T."/>
            <person name="Toyoda A."/>
            <person name="Takaki Y."/>
            <person name="Nishi S."/>
            <person name="Hori S."/>
            <person name="Arai W."/>
            <person name="Tsubouchi T."/>
            <person name="Morono Y."/>
            <person name="Uchiyama I."/>
            <person name="Ito T."/>
            <person name="Fujiyama A."/>
            <person name="Inagaki F."/>
            <person name="Takami H."/>
        </authorList>
    </citation>
    <scope>NUCLEOTIDE SEQUENCE</scope>
    <source>
        <strain evidence="1">Expedition CK06-06</strain>
    </source>
</reference>
<dbReference type="GO" id="GO:0008270">
    <property type="term" value="F:zinc ion binding"/>
    <property type="evidence" value="ECO:0007669"/>
    <property type="project" value="InterPro"/>
</dbReference>
<dbReference type="SUPFAM" id="SSF51569">
    <property type="entry name" value="Aldolase"/>
    <property type="match status" value="1"/>
</dbReference>
<dbReference type="InterPro" id="IPR013785">
    <property type="entry name" value="Aldolase_TIM"/>
</dbReference>
<name>X1JFH1_9ZZZZ</name>
<dbReference type="InterPro" id="IPR000771">
    <property type="entry name" value="FBA_II"/>
</dbReference>
<dbReference type="Pfam" id="PF01116">
    <property type="entry name" value="F_bP_aldolase"/>
    <property type="match status" value="1"/>
</dbReference>
<dbReference type="Gene3D" id="3.20.20.70">
    <property type="entry name" value="Aldolase class I"/>
    <property type="match status" value="1"/>
</dbReference>
<accession>X1JFH1</accession>
<proteinExistence type="predicted"/>
<comment type="caution">
    <text evidence="1">The sequence shown here is derived from an EMBL/GenBank/DDBJ whole genome shotgun (WGS) entry which is preliminary data.</text>
</comment>
<dbReference type="AlphaFoldDB" id="X1JFH1"/>